<evidence type="ECO:0008006" key="3">
    <source>
        <dbReference type="Google" id="ProtNLM"/>
    </source>
</evidence>
<evidence type="ECO:0000313" key="1">
    <source>
        <dbReference type="EMBL" id="SAL96558.1"/>
    </source>
</evidence>
<dbReference type="AlphaFoldDB" id="A0A163LTX5"/>
<evidence type="ECO:0000313" key="2">
    <source>
        <dbReference type="Proteomes" id="UP000078561"/>
    </source>
</evidence>
<dbReference type="InParanoid" id="A0A163LTX5"/>
<keyword evidence="2" id="KW-1185">Reference proteome</keyword>
<dbReference type="Proteomes" id="UP000078561">
    <property type="component" value="Unassembled WGS sequence"/>
</dbReference>
<accession>A0A163LTX5</accession>
<protein>
    <recommendedName>
        <fullName evidence="3">PAS domain-containing protein</fullName>
    </recommendedName>
</protein>
<dbReference type="OrthoDB" id="2290043at2759"/>
<name>A0A163LTX5_ABSGL</name>
<proteinExistence type="predicted"/>
<dbReference type="EMBL" id="LT551165">
    <property type="protein sequence ID" value="SAL96558.1"/>
    <property type="molecule type" value="Genomic_DNA"/>
</dbReference>
<gene>
    <name evidence="1" type="primary">ABSGL_01974.1 scaffold 2596</name>
</gene>
<sequence>MQATLDSPSCLFSSTSGSCLQNNATEKDPSQPPPQTMLLMNSYGIILAVQDQPRNLVGQPLMRFIHNDDIPILCAAALQHHDTFDLRCNFTSDSTDFDTLYHFDTHTITDTCDILCVMRPLQPRRRRALFGFIQQLLWAAAEQGVASLTQRLARYYPSFWLKASELALHCLLAETKSRHGDTLERWLAWFSLV</sequence>
<reference evidence="1" key="1">
    <citation type="submission" date="2016-04" db="EMBL/GenBank/DDBJ databases">
        <authorList>
            <person name="Evans L.H."/>
            <person name="Alamgir A."/>
            <person name="Owens N."/>
            <person name="Weber N.D."/>
            <person name="Virtaneva K."/>
            <person name="Barbian K."/>
            <person name="Babar A."/>
            <person name="Rosenke K."/>
        </authorList>
    </citation>
    <scope>NUCLEOTIDE SEQUENCE [LARGE SCALE GENOMIC DNA]</scope>
    <source>
        <strain evidence="1">CBS 101.48</strain>
    </source>
</reference>
<organism evidence="1">
    <name type="scientific">Absidia glauca</name>
    <name type="common">Pin mould</name>
    <dbReference type="NCBI Taxonomy" id="4829"/>
    <lineage>
        <taxon>Eukaryota</taxon>
        <taxon>Fungi</taxon>
        <taxon>Fungi incertae sedis</taxon>
        <taxon>Mucoromycota</taxon>
        <taxon>Mucoromycotina</taxon>
        <taxon>Mucoromycetes</taxon>
        <taxon>Mucorales</taxon>
        <taxon>Cunninghamellaceae</taxon>
        <taxon>Absidia</taxon>
    </lineage>
</organism>